<sequence>MITGAFIASSTTTHVGNKQYPGRLTGFVLHACFILTLTALLIGHAFGASGKLNTILVIPLYLSELFPSRYNGGFVFGFQLMITFGVLCTNLANIGVNKISDETNWHWNSCSLAVPALVIYAGTIFLPREPSLFITWDEIKEAKLELQYIRGTDNIVEEFNDLLGVNRLILEGSQTWKTILKKRYRPHLIIALVLPIFQQFTGINVIILYGPIISKGLGFGTNASLTFAVMTAGIILVGTIMAITLAKTVRRKLLLKLGGALMSMCQIVAGYKIGANGEANSSDFYTNCLLALLCLYLFAFACSWGVLGCLVPSEIFPLEIRSTGHSIMVGVSMLFTFIIAQFFLGTLCKFEYVVFYFFSGFVLIMTIFVIYFLPETKDIPIDDMPNVWRRHWFWKKYLTDERSELV</sequence>
<evidence type="ECO:0000256" key="5">
    <source>
        <dbReference type="ARBA" id="ARBA00022989"/>
    </source>
</evidence>
<comment type="caution">
    <text evidence="9">The sequence shown here is derived from an EMBL/GenBank/DDBJ whole genome shotgun (WGS) entry which is preliminary data.</text>
</comment>
<dbReference type="EMBL" id="JADFTS010000005">
    <property type="protein sequence ID" value="KAF9605720.1"/>
    <property type="molecule type" value="Genomic_DNA"/>
</dbReference>
<evidence type="ECO:0000256" key="2">
    <source>
        <dbReference type="ARBA" id="ARBA00010992"/>
    </source>
</evidence>
<accession>A0A835HRM3</accession>
<feature type="transmembrane region" description="Helical" evidence="7">
    <location>
        <begin position="284"/>
        <end position="307"/>
    </location>
</feature>
<dbReference type="AlphaFoldDB" id="A0A835HRM3"/>
<evidence type="ECO:0000256" key="7">
    <source>
        <dbReference type="SAM" id="Phobius"/>
    </source>
</evidence>
<dbReference type="OrthoDB" id="8120565at2759"/>
<reference evidence="9 10" key="1">
    <citation type="submission" date="2020-10" db="EMBL/GenBank/DDBJ databases">
        <title>The Coptis chinensis genome and diversification of protoberbering-type alkaloids.</title>
        <authorList>
            <person name="Wang B."/>
            <person name="Shu S."/>
            <person name="Song C."/>
            <person name="Liu Y."/>
        </authorList>
    </citation>
    <scope>NUCLEOTIDE SEQUENCE [LARGE SCALE GENOMIC DNA]</scope>
    <source>
        <strain evidence="9">HL-2020</strain>
        <tissue evidence="9">Leaf</tissue>
    </source>
</reference>
<feature type="transmembrane region" description="Helical" evidence="7">
    <location>
        <begin position="327"/>
        <end position="347"/>
    </location>
</feature>
<keyword evidence="5 7" id="KW-1133">Transmembrane helix</keyword>
<dbReference type="InterPro" id="IPR020846">
    <property type="entry name" value="MFS_dom"/>
</dbReference>
<feature type="transmembrane region" description="Helical" evidence="7">
    <location>
        <begin position="27"/>
        <end position="49"/>
    </location>
</feature>
<dbReference type="PANTHER" id="PTHR23500:SF574">
    <property type="entry name" value="SUGAR TRANSPORT PROTEIN 1"/>
    <property type="match status" value="1"/>
</dbReference>
<evidence type="ECO:0000256" key="4">
    <source>
        <dbReference type="ARBA" id="ARBA00022692"/>
    </source>
</evidence>
<dbReference type="InterPro" id="IPR036259">
    <property type="entry name" value="MFS_trans_sf"/>
</dbReference>
<comment type="similarity">
    <text evidence="2">Belongs to the major facilitator superfamily. Sugar transporter (TC 2.A.1.1) family.</text>
</comment>
<feature type="transmembrane region" description="Helical" evidence="7">
    <location>
        <begin position="353"/>
        <end position="374"/>
    </location>
</feature>
<dbReference type="PANTHER" id="PTHR23500">
    <property type="entry name" value="SOLUTE CARRIER FAMILY 2, FACILITATED GLUCOSE TRANSPORTER"/>
    <property type="match status" value="1"/>
</dbReference>
<dbReference type="Pfam" id="PF00083">
    <property type="entry name" value="Sugar_tr"/>
    <property type="match status" value="1"/>
</dbReference>
<dbReference type="GO" id="GO:0016020">
    <property type="term" value="C:membrane"/>
    <property type="evidence" value="ECO:0007669"/>
    <property type="project" value="UniProtKB-SubCell"/>
</dbReference>
<dbReference type="SUPFAM" id="SSF103473">
    <property type="entry name" value="MFS general substrate transporter"/>
    <property type="match status" value="1"/>
</dbReference>
<gene>
    <name evidence="9" type="ORF">IFM89_018116</name>
</gene>
<feature type="transmembrane region" description="Helical" evidence="7">
    <location>
        <begin position="70"/>
        <end position="93"/>
    </location>
</feature>
<feature type="domain" description="Major facilitator superfamily (MFS) profile" evidence="8">
    <location>
        <begin position="1"/>
        <end position="377"/>
    </location>
</feature>
<keyword evidence="6 7" id="KW-0472">Membrane</keyword>
<evidence type="ECO:0000313" key="10">
    <source>
        <dbReference type="Proteomes" id="UP000631114"/>
    </source>
</evidence>
<evidence type="ECO:0000256" key="3">
    <source>
        <dbReference type="ARBA" id="ARBA00022448"/>
    </source>
</evidence>
<dbReference type="GO" id="GO:0015144">
    <property type="term" value="F:carbohydrate transmembrane transporter activity"/>
    <property type="evidence" value="ECO:0007669"/>
    <property type="project" value="InterPro"/>
</dbReference>
<evidence type="ECO:0000256" key="1">
    <source>
        <dbReference type="ARBA" id="ARBA00004141"/>
    </source>
</evidence>
<organism evidence="9 10">
    <name type="scientific">Coptis chinensis</name>
    <dbReference type="NCBI Taxonomy" id="261450"/>
    <lineage>
        <taxon>Eukaryota</taxon>
        <taxon>Viridiplantae</taxon>
        <taxon>Streptophyta</taxon>
        <taxon>Embryophyta</taxon>
        <taxon>Tracheophyta</taxon>
        <taxon>Spermatophyta</taxon>
        <taxon>Magnoliopsida</taxon>
        <taxon>Ranunculales</taxon>
        <taxon>Ranunculaceae</taxon>
        <taxon>Coptidoideae</taxon>
        <taxon>Coptis</taxon>
    </lineage>
</organism>
<protein>
    <recommendedName>
        <fullName evidence="8">Major facilitator superfamily (MFS) profile domain-containing protein</fullName>
    </recommendedName>
</protein>
<dbReference type="PROSITE" id="PS50850">
    <property type="entry name" value="MFS"/>
    <property type="match status" value="1"/>
</dbReference>
<dbReference type="Proteomes" id="UP000631114">
    <property type="component" value="Unassembled WGS sequence"/>
</dbReference>
<feature type="transmembrane region" description="Helical" evidence="7">
    <location>
        <begin position="188"/>
        <end position="213"/>
    </location>
</feature>
<dbReference type="Gene3D" id="1.20.1250.20">
    <property type="entry name" value="MFS general substrate transporter like domains"/>
    <property type="match status" value="1"/>
</dbReference>
<evidence type="ECO:0000259" key="8">
    <source>
        <dbReference type="PROSITE" id="PS50850"/>
    </source>
</evidence>
<keyword evidence="3" id="KW-0813">Transport</keyword>
<dbReference type="InterPro" id="IPR005828">
    <property type="entry name" value="MFS_sugar_transport-like"/>
</dbReference>
<name>A0A835HRM3_9MAGN</name>
<comment type="subcellular location">
    <subcellularLocation>
        <location evidence="1">Membrane</location>
        <topology evidence="1">Multi-pass membrane protein</topology>
    </subcellularLocation>
</comment>
<dbReference type="InterPro" id="IPR045262">
    <property type="entry name" value="STP/PLT_plant"/>
</dbReference>
<proteinExistence type="inferred from homology"/>
<feature type="transmembrane region" description="Helical" evidence="7">
    <location>
        <begin position="225"/>
        <end position="246"/>
    </location>
</feature>
<keyword evidence="4 7" id="KW-0812">Transmembrane</keyword>
<keyword evidence="10" id="KW-1185">Reference proteome</keyword>
<evidence type="ECO:0000313" key="9">
    <source>
        <dbReference type="EMBL" id="KAF9605720.1"/>
    </source>
</evidence>
<evidence type="ECO:0000256" key="6">
    <source>
        <dbReference type="ARBA" id="ARBA00023136"/>
    </source>
</evidence>